<comment type="subcellular location">
    <subcellularLocation>
        <location evidence="2">Cell membrane</location>
        <topology evidence="2">Lipid-anchor</topology>
    </subcellularLocation>
</comment>
<feature type="coiled-coil region" evidence="3">
    <location>
        <begin position="217"/>
        <end position="244"/>
    </location>
</feature>
<keyword evidence="2" id="KW-0812">Transmembrane</keyword>
<evidence type="ECO:0000313" key="6">
    <source>
        <dbReference type="Proteomes" id="UP001371305"/>
    </source>
</evidence>
<dbReference type="Gene3D" id="1.20.1600.10">
    <property type="entry name" value="Outer membrane efflux proteins (OEP)"/>
    <property type="match status" value="1"/>
</dbReference>
<keyword evidence="6" id="KW-1185">Reference proteome</keyword>
<dbReference type="Proteomes" id="UP001371305">
    <property type="component" value="Unassembled WGS sequence"/>
</dbReference>
<feature type="region of interest" description="Disordered" evidence="4">
    <location>
        <begin position="103"/>
        <end position="123"/>
    </location>
</feature>
<organism evidence="5 6">
    <name type="scientific">Luteolibacter soli</name>
    <dbReference type="NCBI Taxonomy" id="3135280"/>
    <lineage>
        <taxon>Bacteria</taxon>
        <taxon>Pseudomonadati</taxon>
        <taxon>Verrucomicrobiota</taxon>
        <taxon>Verrucomicrobiia</taxon>
        <taxon>Verrucomicrobiales</taxon>
        <taxon>Verrucomicrobiaceae</taxon>
        <taxon>Luteolibacter</taxon>
    </lineage>
</organism>
<protein>
    <submittedName>
        <fullName evidence="5">Efflux transporter outer membrane subunit</fullName>
    </submittedName>
</protein>
<dbReference type="NCBIfam" id="TIGR01845">
    <property type="entry name" value="outer_NodT"/>
    <property type="match status" value="1"/>
</dbReference>
<evidence type="ECO:0000256" key="4">
    <source>
        <dbReference type="SAM" id="MobiDB-lite"/>
    </source>
</evidence>
<keyword evidence="3" id="KW-0175">Coiled coil</keyword>
<sequence>MTFPVRLAVCTATLLVVLPGCRVTPAQGPDVVLPVSWRNAAGFPSASPERDLSSWWSSFGDPQMTKLIREALAGNRDLASAIARVRQAQAQRDAQRASLFPSVDYDGSRSSGKTWIDDGKDRSSTSYSAGLSASWELDFFGKNRQAVLASSAEVEAAKENLHSAQASLASEVALAYLDLRSAEDRLAIVKRSLTTREETTQLASWRAQAGEIDQLELRQAESSLETARSQISSQEQNIAQTKNRLALLCGRAPGGISTGSGGIPSPARRLAVGIPADTIRQRPDVRGAGYQWVAAVARTKVAEAEKLPSLRLSGSLGIDSLTSNKLFNPATTATGIVAGISGPIFDAGRIRANIVAQGAVEEQALLSYQSTVLTALSEVEDALIACRRTEERLATLEKAAAAAKQASTMASQKYRSGIIDITTVLDTQRNDLALEETVAAVKADRAAAHIQLYKALGGGWSSGS</sequence>
<keyword evidence="2" id="KW-0472">Membrane</keyword>
<dbReference type="Gene3D" id="2.20.200.10">
    <property type="entry name" value="Outer membrane efflux proteins (OEP)"/>
    <property type="match status" value="1"/>
</dbReference>
<dbReference type="InterPro" id="IPR003423">
    <property type="entry name" value="OMP_efflux"/>
</dbReference>
<dbReference type="InterPro" id="IPR010131">
    <property type="entry name" value="MdtP/NodT-like"/>
</dbReference>
<feature type="coiled-coil region" evidence="3">
    <location>
        <begin position="379"/>
        <end position="406"/>
    </location>
</feature>
<proteinExistence type="inferred from homology"/>
<comment type="similarity">
    <text evidence="1 2">Belongs to the outer membrane factor (OMF) (TC 1.B.17) family.</text>
</comment>
<dbReference type="SUPFAM" id="SSF56954">
    <property type="entry name" value="Outer membrane efflux proteins (OEP)"/>
    <property type="match status" value="1"/>
</dbReference>
<evidence type="ECO:0000256" key="1">
    <source>
        <dbReference type="ARBA" id="ARBA00007613"/>
    </source>
</evidence>
<dbReference type="PANTHER" id="PTHR30203:SF25">
    <property type="entry name" value="OUTER MEMBRANE PROTEIN-RELATED"/>
    <property type="match status" value="1"/>
</dbReference>
<keyword evidence="2" id="KW-0564">Palmitate</keyword>
<reference evidence="5 6" key="1">
    <citation type="submission" date="2024-04" db="EMBL/GenBank/DDBJ databases">
        <title>Luteolibacter sp. isolated from soil.</title>
        <authorList>
            <person name="An J."/>
        </authorList>
    </citation>
    <scope>NUCLEOTIDE SEQUENCE [LARGE SCALE GENOMIC DNA]</scope>
    <source>
        <strain evidence="5 6">Y139</strain>
    </source>
</reference>
<evidence type="ECO:0000256" key="3">
    <source>
        <dbReference type="SAM" id="Coils"/>
    </source>
</evidence>
<accession>A0ABU9AZ36</accession>
<dbReference type="EMBL" id="JBBUKT010000006">
    <property type="protein sequence ID" value="MEK7951997.1"/>
    <property type="molecule type" value="Genomic_DNA"/>
</dbReference>
<comment type="caution">
    <text evidence="5">The sequence shown here is derived from an EMBL/GenBank/DDBJ whole genome shotgun (WGS) entry which is preliminary data.</text>
</comment>
<dbReference type="RefSeq" id="WP_341405756.1">
    <property type="nucleotide sequence ID" value="NZ_JBBUKT010000006.1"/>
</dbReference>
<dbReference type="Pfam" id="PF02321">
    <property type="entry name" value="OEP"/>
    <property type="match status" value="2"/>
</dbReference>
<evidence type="ECO:0000313" key="5">
    <source>
        <dbReference type="EMBL" id="MEK7951997.1"/>
    </source>
</evidence>
<dbReference type="PANTHER" id="PTHR30203">
    <property type="entry name" value="OUTER MEMBRANE CATION EFFLUX PROTEIN"/>
    <property type="match status" value="1"/>
</dbReference>
<evidence type="ECO:0000256" key="2">
    <source>
        <dbReference type="RuleBase" id="RU362097"/>
    </source>
</evidence>
<gene>
    <name evidence="5" type="ORF">WKV53_15890</name>
</gene>
<name>A0ABU9AZ36_9BACT</name>
<keyword evidence="2" id="KW-1134">Transmembrane beta strand</keyword>
<keyword evidence="2" id="KW-0449">Lipoprotein</keyword>